<feature type="domain" description="Glycosyl transferase family 1" evidence="1">
    <location>
        <begin position="161"/>
        <end position="323"/>
    </location>
</feature>
<dbReference type="InterPro" id="IPR028098">
    <property type="entry name" value="Glyco_trans_4-like_N"/>
</dbReference>
<dbReference type="PANTHER" id="PTHR12526">
    <property type="entry name" value="GLYCOSYLTRANSFERASE"/>
    <property type="match status" value="1"/>
</dbReference>
<dbReference type="PANTHER" id="PTHR12526:SF636">
    <property type="entry name" value="BLL3647 PROTEIN"/>
    <property type="match status" value="1"/>
</dbReference>
<dbReference type="SUPFAM" id="SSF53756">
    <property type="entry name" value="UDP-Glycosyltransferase/glycogen phosphorylase"/>
    <property type="match status" value="1"/>
</dbReference>
<name>A0ABX0HQW8_9BURK</name>
<dbReference type="Gene3D" id="3.40.50.2000">
    <property type="entry name" value="Glycogen Phosphorylase B"/>
    <property type="match status" value="2"/>
</dbReference>
<evidence type="ECO:0000259" key="1">
    <source>
        <dbReference type="Pfam" id="PF00534"/>
    </source>
</evidence>
<dbReference type="Proteomes" id="UP000802098">
    <property type="component" value="Unassembled WGS sequence"/>
</dbReference>
<keyword evidence="4" id="KW-1185">Reference proteome</keyword>
<evidence type="ECO:0000259" key="2">
    <source>
        <dbReference type="Pfam" id="PF13439"/>
    </source>
</evidence>
<proteinExistence type="predicted"/>
<dbReference type="RefSeq" id="WP_009856346.1">
    <property type="nucleotide sequence ID" value="NZ_JAAOCD010000001.1"/>
</dbReference>
<dbReference type="Pfam" id="PF00534">
    <property type="entry name" value="Glycos_transf_1"/>
    <property type="match status" value="1"/>
</dbReference>
<comment type="caution">
    <text evidence="3">The sequence shown here is derived from an EMBL/GenBank/DDBJ whole genome shotgun (WGS) entry which is preliminary data.</text>
</comment>
<evidence type="ECO:0000313" key="4">
    <source>
        <dbReference type="Proteomes" id="UP000802098"/>
    </source>
</evidence>
<evidence type="ECO:0000313" key="3">
    <source>
        <dbReference type="EMBL" id="NHK97457.1"/>
    </source>
</evidence>
<feature type="domain" description="Glycosyltransferase subfamily 4-like N-terminal" evidence="2">
    <location>
        <begin position="12"/>
        <end position="154"/>
    </location>
</feature>
<reference evidence="3 4" key="1">
    <citation type="submission" date="2020-03" db="EMBL/GenBank/DDBJ databases">
        <title>Rubrivivax benzoatilyticus JA2 (sequenced after 10 years sub-culturing).</title>
        <authorList>
            <person name="Gupta D."/>
            <person name="Chintalapati S."/>
            <person name="Chintalapati V.R."/>
        </authorList>
    </citation>
    <scope>NUCLEOTIDE SEQUENCE [LARGE SCALE GENOMIC DNA]</scope>
    <source>
        <strain evidence="3 4">JA2-Mal</strain>
    </source>
</reference>
<sequence>MRILHVLHSHGYGGAENHCLMLMRAQRAAGHEVEFAGPLDSWIGRACAEAGIPAHHVAMHGLYDLVSHWRLRRLVARLAPDIVHGHLIRGAAYAARAQHGHRGCVAVCTAHATTARKHMGGCRHVIAVSAAVRDNVVSGGHAADAVSVVHHGVPDVRRPDRAALRRELGVPEDAFAAVHVGRFVRDKGQDLLVEAFRRLPPQLHLVMIGDPSTEFGRQVQAQAAGDPRLHFAGYRGDAPDLLAAFDAFVLPSRREALSLAIVEAMAAGLPVVAAAVGGVPEIVHDGDNGRLVQAEDPSALADALAALAATPTDAAAMGRRGRSRYEDAMTLEKMAERTIAVYRAVRGERA</sequence>
<dbReference type="InterPro" id="IPR001296">
    <property type="entry name" value="Glyco_trans_1"/>
</dbReference>
<dbReference type="Pfam" id="PF13439">
    <property type="entry name" value="Glyco_transf_4"/>
    <property type="match status" value="1"/>
</dbReference>
<accession>A0ABX0HQW8</accession>
<organism evidence="3 4">
    <name type="scientific">Rubrivivax benzoatilyticus</name>
    <dbReference type="NCBI Taxonomy" id="316997"/>
    <lineage>
        <taxon>Bacteria</taxon>
        <taxon>Pseudomonadati</taxon>
        <taxon>Pseudomonadota</taxon>
        <taxon>Betaproteobacteria</taxon>
        <taxon>Burkholderiales</taxon>
        <taxon>Sphaerotilaceae</taxon>
        <taxon>Rubrivivax</taxon>
    </lineage>
</organism>
<gene>
    <name evidence="3" type="ORF">G7087_03635</name>
</gene>
<dbReference type="EMBL" id="JAAOCD010000001">
    <property type="protein sequence ID" value="NHK97457.1"/>
    <property type="molecule type" value="Genomic_DNA"/>
</dbReference>
<protein>
    <submittedName>
        <fullName evidence="3">Glycosyltransferase family 4 protein</fullName>
    </submittedName>
</protein>